<sequence>MVAGRIADAELPPEHDAFAPATISPRNSRPAATFPLWHWSLGLQGRSHPPFSRCTRATNQQLFRPLLCRLRTRVVDSRPALFFFRQVKNRRCDWVLCTSALPLHQGLLANLTRCDSLHCYRTRRVIPYHLLCARNKVPSQACQETSGTFVRRDSALGHREPCLGFHFLLLWRRGGRYGSPWTTHESSRTARILMVGNVSHVHGWPTVKKLPYPNVRSGWPLGAEQLNDSPLAFGADGFFFSSNQNRHLTEFTNYFHFP</sequence>
<reference evidence="1" key="1">
    <citation type="submission" date="2021-06" db="EMBL/GenBank/DDBJ databases">
        <title>Comparative genomics, transcriptomics and evolutionary studies reveal genomic signatures of adaptation to plant cell wall in hemibiotrophic fungi.</title>
        <authorList>
            <consortium name="DOE Joint Genome Institute"/>
            <person name="Baroncelli R."/>
            <person name="Diaz J.F."/>
            <person name="Benocci T."/>
            <person name="Peng M."/>
            <person name="Battaglia E."/>
            <person name="Haridas S."/>
            <person name="Andreopoulos W."/>
            <person name="Labutti K."/>
            <person name="Pangilinan J."/>
            <person name="Floch G.L."/>
            <person name="Makela M.R."/>
            <person name="Henrissat B."/>
            <person name="Grigoriev I.V."/>
            <person name="Crouch J.A."/>
            <person name="De Vries R.P."/>
            <person name="Sukno S.A."/>
            <person name="Thon M.R."/>
        </authorList>
    </citation>
    <scope>NUCLEOTIDE SEQUENCE</scope>
    <source>
        <strain evidence="1">CBS 102054</strain>
    </source>
</reference>
<comment type="caution">
    <text evidence="1">The sequence shown here is derived from an EMBL/GenBank/DDBJ whole genome shotgun (WGS) entry which is preliminary data.</text>
</comment>
<proteinExistence type="predicted"/>
<keyword evidence="2" id="KW-1185">Reference proteome</keyword>
<evidence type="ECO:0000313" key="1">
    <source>
        <dbReference type="EMBL" id="KAK1622371.1"/>
    </source>
</evidence>
<dbReference type="AlphaFoldDB" id="A0AAI9ZF91"/>
<name>A0AAI9ZF91_9PEZI</name>
<dbReference type="Proteomes" id="UP001243989">
    <property type="component" value="Unassembled WGS sequence"/>
</dbReference>
<dbReference type="EMBL" id="JAHMHQ010000036">
    <property type="protein sequence ID" value="KAK1622371.1"/>
    <property type="molecule type" value="Genomic_DNA"/>
</dbReference>
<gene>
    <name evidence="1" type="ORF">BDP81DRAFT_152540</name>
</gene>
<accession>A0AAI9ZF91</accession>
<protein>
    <submittedName>
        <fullName evidence="1">Uncharacterized protein</fullName>
    </submittedName>
</protein>
<evidence type="ECO:0000313" key="2">
    <source>
        <dbReference type="Proteomes" id="UP001243989"/>
    </source>
</evidence>
<organism evidence="1 2">
    <name type="scientific">Colletotrichum phormii</name>
    <dbReference type="NCBI Taxonomy" id="359342"/>
    <lineage>
        <taxon>Eukaryota</taxon>
        <taxon>Fungi</taxon>
        <taxon>Dikarya</taxon>
        <taxon>Ascomycota</taxon>
        <taxon>Pezizomycotina</taxon>
        <taxon>Sordariomycetes</taxon>
        <taxon>Hypocreomycetidae</taxon>
        <taxon>Glomerellales</taxon>
        <taxon>Glomerellaceae</taxon>
        <taxon>Colletotrichum</taxon>
        <taxon>Colletotrichum acutatum species complex</taxon>
    </lineage>
</organism>
<dbReference type="GeneID" id="85466776"/>
<dbReference type="RefSeq" id="XP_060438366.1">
    <property type="nucleotide sequence ID" value="XM_060581914.1"/>
</dbReference>